<dbReference type="SMART" id="SM01260">
    <property type="entry name" value="LANC_like"/>
    <property type="match status" value="1"/>
</dbReference>
<keyword evidence="3" id="KW-1185">Reference proteome</keyword>
<sequence>MDLRYEEFCFADPLFFDLQRKPEHAGDEFATRLPTPPEGWVALDKGVWRHLQPPAAALPGQGWKIHVSATMDSAERVLAAVWTYCVEHGVPFKHLRTKGILLSRNAKYAARDASGKLVTIYPSDNKALERILADLSAVLRGEPGPYILSDLRYGDGPLYVRYGGFAEQWVESDGARVLAIRDGEGNLVPDRRGPKFEVPDWEVLPECLLPHLEARKNGDPGQFPYRVDSAVHFSNGGGVYLATRLADGKELVLKEARPHAGLDRDHVDAVARLRREYETLRRLDGIPGIPAVYDLFTVWEHTFVAMERVSGIQLGSWLAQNYPLVRREPDADAVARYTRRALALVGEIERMVKAIHDRGIVFGDLHQLNILVDEDDRVSLIDFELAFEAGGPGRPALGAPGFRAPADRDDFEIDDYALAALRLWIFLPLTTLLEFAPGKLPGLVESVRRRFGLGHDYADSVLDVLTPRRGAPPVFSSELDKPEPDWAQVRKSIATAILASATPERDDRLFPGDPEQFTVGGACFGVGAAGVLYALDVTGEGRFPEHERWLLAHLRREPLHRPGFYDGAHGIAYVLESFGYHEEAGELIKGSTRLVDQTNDHSLDTGLSGVGLNLLHFATTRHDHTFAEGAMKIATRLAGTLPNAAPPGDYGRAGLLSGWSGPALLFIRLFEHTKDEDWLDLADRALARDLEECVETDDGSLQVRDGDARTLPYVRVGSAGVAMVAEQLAAHRPDAESVAGLPGLRSACVGEFVAHPGLTLGRAGLMVALAMGRHRGRDEEAERLIALHLSRLAWHAMPYGGGTAFPGNQLARLSMDYATGGAGVLAALAMTLDGTAALPFFGGPQTPVTPDRWM</sequence>
<reference evidence="3" key="1">
    <citation type="journal article" date="2019" name="Int. J. Syst. Evol. Microbiol.">
        <title>The Global Catalogue of Microorganisms (GCM) 10K type strain sequencing project: providing services to taxonomists for standard genome sequencing and annotation.</title>
        <authorList>
            <consortium name="The Broad Institute Genomics Platform"/>
            <consortium name="The Broad Institute Genome Sequencing Center for Infectious Disease"/>
            <person name="Wu L."/>
            <person name="Ma J."/>
        </authorList>
    </citation>
    <scope>NUCLEOTIDE SEQUENCE [LARGE SCALE GENOMIC DNA]</scope>
    <source>
        <strain evidence="3">CGMCC 4.7645</strain>
    </source>
</reference>
<dbReference type="CDD" id="cd04791">
    <property type="entry name" value="LanC_SerThrkinase"/>
    <property type="match status" value="1"/>
</dbReference>
<protein>
    <submittedName>
        <fullName evidence="2">Class III lanthionine synthetase LanKC</fullName>
    </submittedName>
</protein>
<dbReference type="InterPro" id="IPR058053">
    <property type="entry name" value="RamC_C"/>
</dbReference>
<gene>
    <name evidence="2" type="primary">lanKC</name>
    <name evidence="2" type="ORF">ACFSXZ_15350</name>
</gene>
<organism evidence="2 3">
    <name type="scientific">Amycolatopsis pigmentata</name>
    <dbReference type="NCBI Taxonomy" id="450801"/>
    <lineage>
        <taxon>Bacteria</taxon>
        <taxon>Bacillati</taxon>
        <taxon>Actinomycetota</taxon>
        <taxon>Actinomycetes</taxon>
        <taxon>Pseudonocardiales</taxon>
        <taxon>Pseudonocardiaceae</taxon>
        <taxon>Amycolatopsis</taxon>
    </lineage>
</organism>
<dbReference type="InterPro" id="IPR053524">
    <property type="entry name" value="Aerial_hyphae_peptide-synth"/>
</dbReference>
<evidence type="ECO:0000259" key="1">
    <source>
        <dbReference type="PROSITE" id="PS50011"/>
    </source>
</evidence>
<feature type="domain" description="Protein kinase" evidence="1">
    <location>
        <begin position="225"/>
        <end position="574"/>
    </location>
</feature>
<dbReference type="SUPFAM" id="SSF56112">
    <property type="entry name" value="Protein kinase-like (PK-like)"/>
    <property type="match status" value="1"/>
</dbReference>
<dbReference type="SUPFAM" id="SSF158745">
    <property type="entry name" value="LanC-like"/>
    <property type="match status" value="1"/>
</dbReference>
<dbReference type="EMBL" id="JBHUKR010000007">
    <property type="protein sequence ID" value="MFD2417701.1"/>
    <property type="molecule type" value="Genomic_DNA"/>
</dbReference>
<dbReference type="Gene3D" id="1.50.10.10">
    <property type="match status" value="1"/>
</dbReference>
<dbReference type="SMART" id="SM00220">
    <property type="entry name" value="S_TKc"/>
    <property type="match status" value="1"/>
</dbReference>
<dbReference type="InterPro" id="IPR007822">
    <property type="entry name" value="LANC-like"/>
</dbReference>
<dbReference type="PROSITE" id="PS50011">
    <property type="entry name" value="PROTEIN_KINASE_DOM"/>
    <property type="match status" value="1"/>
</dbReference>
<dbReference type="RefSeq" id="WP_378265666.1">
    <property type="nucleotide sequence ID" value="NZ_JBHUKR010000007.1"/>
</dbReference>
<proteinExistence type="predicted"/>
<evidence type="ECO:0000313" key="3">
    <source>
        <dbReference type="Proteomes" id="UP001597417"/>
    </source>
</evidence>
<name>A0ABW5FUQ9_9PSEU</name>
<comment type="caution">
    <text evidence="2">The sequence shown here is derived from an EMBL/GenBank/DDBJ whole genome shotgun (WGS) entry which is preliminary data.</text>
</comment>
<dbReference type="NCBIfam" id="NF038151">
    <property type="entry name" value="lanthi_synth_III"/>
    <property type="match status" value="1"/>
</dbReference>
<dbReference type="Gene3D" id="1.10.510.10">
    <property type="entry name" value="Transferase(Phosphotransferase) domain 1"/>
    <property type="match status" value="1"/>
</dbReference>
<dbReference type="InterPro" id="IPR057929">
    <property type="entry name" value="RamC_N"/>
</dbReference>
<accession>A0ABW5FUQ9</accession>
<dbReference type="InterPro" id="IPR011009">
    <property type="entry name" value="Kinase-like_dom_sf"/>
</dbReference>
<dbReference type="Pfam" id="PF25816">
    <property type="entry name" value="RamC_N"/>
    <property type="match status" value="1"/>
</dbReference>
<evidence type="ECO:0000313" key="2">
    <source>
        <dbReference type="EMBL" id="MFD2417701.1"/>
    </source>
</evidence>
<dbReference type="Pfam" id="PF00069">
    <property type="entry name" value="Pkinase"/>
    <property type="match status" value="1"/>
</dbReference>
<dbReference type="InterPro" id="IPR000719">
    <property type="entry name" value="Prot_kinase_dom"/>
</dbReference>
<dbReference type="Gene3D" id="1.50.10.20">
    <property type="match status" value="1"/>
</dbReference>
<dbReference type="InterPro" id="IPR012341">
    <property type="entry name" value="6hp_glycosidase-like_sf"/>
</dbReference>
<dbReference type="Proteomes" id="UP001597417">
    <property type="component" value="Unassembled WGS sequence"/>
</dbReference>